<dbReference type="STRING" id="1126212.K2S7W9"/>
<evidence type="ECO:0000313" key="2">
    <source>
        <dbReference type="EMBL" id="EKG12960.1"/>
    </source>
</evidence>
<dbReference type="AlphaFoldDB" id="K2S7W9"/>
<feature type="compositionally biased region" description="Basic and acidic residues" evidence="1">
    <location>
        <begin position="273"/>
        <end position="294"/>
    </location>
</feature>
<organism evidence="2 3">
    <name type="scientific">Macrophomina phaseolina (strain MS6)</name>
    <name type="common">Charcoal rot fungus</name>
    <dbReference type="NCBI Taxonomy" id="1126212"/>
    <lineage>
        <taxon>Eukaryota</taxon>
        <taxon>Fungi</taxon>
        <taxon>Dikarya</taxon>
        <taxon>Ascomycota</taxon>
        <taxon>Pezizomycotina</taxon>
        <taxon>Dothideomycetes</taxon>
        <taxon>Dothideomycetes incertae sedis</taxon>
        <taxon>Botryosphaeriales</taxon>
        <taxon>Botryosphaeriaceae</taxon>
        <taxon>Macrophomina</taxon>
    </lineage>
</organism>
<dbReference type="InParanoid" id="K2S7W9"/>
<name>K2S7W9_MACPH</name>
<dbReference type="OrthoDB" id="550424at2759"/>
<feature type="region of interest" description="Disordered" evidence="1">
    <location>
        <begin position="177"/>
        <end position="301"/>
    </location>
</feature>
<proteinExistence type="predicted"/>
<protein>
    <submittedName>
        <fullName evidence="2">Uncharacterized protein</fullName>
    </submittedName>
</protein>
<comment type="caution">
    <text evidence="2">The sequence shown here is derived from an EMBL/GenBank/DDBJ whole genome shotgun (WGS) entry which is preliminary data.</text>
</comment>
<feature type="compositionally biased region" description="Polar residues" evidence="1">
    <location>
        <begin position="261"/>
        <end position="271"/>
    </location>
</feature>
<dbReference type="EMBL" id="AHHD01000421">
    <property type="protein sequence ID" value="EKG12960.1"/>
    <property type="molecule type" value="Genomic_DNA"/>
</dbReference>
<dbReference type="HOGENOM" id="CLU_850121_0_0_1"/>
<evidence type="ECO:0000313" key="3">
    <source>
        <dbReference type="Proteomes" id="UP000007129"/>
    </source>
</evidence>
<feature type="compositionally biased region" description="Polar residues" evidence="1">
    <location>
        <begin position="195"/>
        <end position="214"/>
    </location>
</feature>
<dbReference type="VEuPathDB" id="FungiDB:MPH_09878"/>
<reference evidence="2 3" key="1">
    <citation type="journal article" date="2012" name="BMC Genomics">
        <title>Tools to kill: Genome of one of the most destructive plant pathogenic fungi Macrophomina phaseolina.</title>
        <authorList>
            <person name="Islam M.S."/>
            <person name="Haque M.S."/>
            <person name="Islam M.M."/>
            <person name="Emdad E.M."/>
            <person name="Halim A."/>
            <person name="Hossen Q.M.M."/>
            <person name="Hossain M.Z."/>
            <person name="Ahmed B."/>
            <person name="Rahim S."/>
            <person name="Rahman M.S."/>
            <person name="Alam M.M."/>
            <person name="Hou S."/>
            <person name="Wan X."/>
            <person name="Saito J.A."/>
            <person name="Alam M."/>
        </authorList>
    </citation>
    <scope>NUCLEOTIDE SEQUENCE [LARGE SCALE GENOMIC DNA]</scope>
    <source>
        <strain evidence="2 3">MS6</strain>
    </source>
</reference>
<evidence type="ECO:0000256" key="1">
    <source>
        <dbReference type="SAM" id="MobiDB-lite"/>
    </source>
</evidence>
<gene>
    <name evidence="2" type="ORF">MPH_09878</name>
</gene>
<feature type="region of interest" description="Disordered" evidence="1">
    <location>
        <begin position="1"/>
        <end position="20"/>
    </location>
</feature>
<accession>K2S7W9</accession>
<dbReference type="Proteomes" id="UP000007129">
    <property type="component" value="Unassembled WGS sequence"/>
</dbReference>
<sequence length="327" mass="36736">MFPLDGGILGAKQSHRPGEGRPQCGLGILEGFNLYCDLRALGEDLAGPKSFLKRCDHHTEIELCELMEECKDDLQEVAEFLSNLSPQRRNSAIRSDRDLQGFHKKICDRTESLREFLAQATFAGLENMKAQLFMLVEDISSARRPPYVLRKIVDWDALADELGQPASADPKALMLEEGDSNASHGGFIELPDPSAANSHSASPQRPHTEVSNSSKKARYRQPTVEDWVEGDDGELPLPTILPMSPRSHDGAVNPHSHESNPKSSQDETPTIQRRAEEDPMADSSRKPRRVDTETRLMQQEKLTMKEEIRKLKEEAERYEELKLVAEL</sequence>